<dbReference type="PANTHER" id="PTHR13027">
    <property type="entry name" value="SAND PROTEIN-RELATED"/>
    <property type="match status" value="1"/>
</dbReference>
<dbReference type="OrthoDB" id="272411at2759"/>
<feature type="region of interest" description="Disordered" evidence="3">
    <location>
        <begin position="21"/>
        <end position="69"/>
    </location>
</feature>
<comment type="similarity">
    <text evidence="1 2">Belongs to the MON1/SAND family.</text>
</comment>
<dbReference type="EMBL" id="CAKKLH010000290">
    <property type="protein sequence ID" value="CAH0109102.1"/>
    <property type="molecule type" value="Genomic_DNA"/>
</dbReference>
<dbReference type="Pfam" id="PF19037">
    <property type="entry name" value="Fuz_longin_2"/>
    <property type="match status" value="1"/>
</dbReference>
<evidence type="ECO:0000313" key="8">
    <source>
        <dbReference type="Proteomes" id="UP000789390"/>
    </source>
</evidence>
<organism evidence="7 8">
    <name type="scientific">Daphnia galeata</name>
    <dbReference type="NCBI Taxonomy" id="27404"/>
    <lineage>
        <taxon>Eukaryota</taxon>
        <taxon>Metazoa</taxon>
        <taxon>Ecdysozoa</taxon>
        <taxon>Arthropoda</taxon>
        <taxon>Crustacea</taxon>
        <taxon>Branchiopoda</taxon>
        <taxon>Diplostraca</taxon>
        <taxon>Cladocera</taxon>
        <taxon>Anomopoda</taxon>
        <taxon>Daphniidae</taxon>
        <taxon>Daphnia</taxon>
    </lineage>
</organism>
<comment type="caution">
    <text evidence="7">The sequence shown here is derived from an EMBL/GenBank/DDBJ whole genome shotgun (WGS) entry which is preliminary data.</text>
</comment>
<dbReference type="Pfam" id="PF19036">
    <property type="entry name" value="Fuz_longin_1"/>
    <property type="match status" value="1"/>
</dbReference>
<feature type="domain" description="FUZ/MON1/HPS1 second Longin" evidence="5">
    <location>
        <begin position="320"/>
        <end position="419"/>
    </location>
</feature>
<dbReference type="PRINTS" id="PR01546">
    <property type="entry name" value="YEAST73DUF"/>
</dbReference>
<comment type="function">
    <text evidence="2">Plays an important role in membrane trafficking through the secretory apparatus.</text>
</comment>
<dbReference type="GO" id="GO:0006623">
    <property type="term" value="P:protein targeting to vacuole"/>
    <property type="evidence" value="ECO:0007669"/>
    <property type="project" value="UniProtKB-UniRule"/>
</dbReference>
<evidence type="ECO:0000256" key="3">
    <source>
        <dbReference type="SAM" id="MobiDB-lite"/>
    </source>
</evidence>
<dbReference type="InterPro" id="IPR043970">
    <property type="entry name" value="FUZ/MON1/HPS1_longin_3"/>
</dbReference>
<gene>
    <name evidence="7" type="ORF">DGAL_LOCUS12564</name>
</gene>
<dbReference type="InterPro" id="IPR043972">
    <property type="entry name" value="FUZ/MON1/HPS1_longin_1"/>
</dbReference>
<evidence type="ECO:0000259" key="5">
    <source>
        <dbReference type="Pfam" id="PF19037"/>
    </source>
</evidence>
<dbReference type="InterPro" id="IPR043971">
    <property type="entry name" value="FUZ/MON1/HPS1_longin_2"/>
</dbReference>
<dbReference type="Pfam" id="PF19038">
    <property type="entry name" value="Fuz_longin_3"/>
    <property type="match status" value="1"/>
</dbReference>
<evidence type="ECO:0000256" key="1">
    <source>
        <dbReference type="ARBA" id="ARBA00008968"/>
    </source>
</evidence>
<dbReference type="GO" id="GO:0032510">
    <property type="term" value="P:endosome to lysosome transport via multivesicular body sorting pathway"/>
    <property type="evidence" value="ECO:0007669"/>
    <property type="project" value="TreeGrafter"/>
</dbReference>
<feature type="compositionally biased region" description="Low complexity" evidence="3">
    <location>
        <begin position="36"/>
        <end position="51"/>
    </location>
</feature>
<name>A0A8J2WLH1_9CRUS</name>
<feature type="domain" description="FUZ/MON1/HPS1 first Longin" evidence="4">
    <location>
        <begin position="158"/>
        <end position="280"/>
    </location>
</feature>
<dbReference type="InterPro" id="IPR004353">
    <property type="entry name" value="Mon1"/>
</dbReference>
<proteinExistence type="inferred from homology"/>
<accession>A0A8J2WLH1</accession>
<evidence type="ECO:0000259" key="4">
    <source>
        <dbReference type="Pfam" id="PF19036"/>
    </source>
</evidence>
<dbReference type="GO" id="GO:0035658">
    <property type="term" value="C:Mon1-Ccz1 complex"/>
    <property type="evidence" value="ECO:0007669"/>
    <property type="project" value="TreeGrafter"/>
</dbReference>
<dbReference type="AlphaFoldDB" id="A0A8J2WLH1"/>
<reference evidence="7" key="1">
    <citation type="submission" date="2021-11" db="EMBL/GenBank/DDBJ databases">
        <authorList>
            <person name="Schell T."/>
        </authorList>
    </citation>
    <scope>NUCLEOTIDE SEQUENCE</scope>
    <source>
        <strain evidence="7">M5</strain>
    </source>
</reference>
<keyword evidence="8" id="KW-1185">Reference proteome</keyword>
<evidence type="ECO:0000259" key="6">
    <source>
        <dbReference type="Pfam" id="PF19038"/>
    </source>
</evidence>
<protein>
    <recommendedName>
        <fullName evidence="2">Vacuolar fusion protein MON1 homolog</fullName>
    </recommendedName>
</protein>
<dbReference type="PANTHER" id="PTHR13027:SF7">
    <property type="entry name" value="VACUOLAR FUSION PROTEIN MON1 HOMOLOG"/>
    <property type="match status" value="1"/>
</dbReference>
<evidence type="ECO:0000256" key="2">
    <source>
        <dbReference type="RuleBase" id="RU367048"/>
    </source>
</evidence>
<feature type="domain" description="FUZ/MON1/HPS1 third Longin" evidence="6">
    <location>
        <begin position="450"/>
        <end position="550"/>
    </location>
</feature>
<dbReference type="Proteomes" id="UP000789390">
    <property type="component" value="Unassembled WGS sequence"/>
</dbReference>
<evidence type="ECO:0000313" key="7">
    <source>
        <dbReference type="EMBL" id="CAH0109102.1"/>
    </source>
</evidence>
<sequence>MAEVVDCEIVIPNSVDILDIPTGSSDGILDSSDPYESLNNLSSTRTNSESNDVSLNTQPPADPGCTDGFQNGDVGLLEIAVEAQPDLIFESDLVSNNQDQQFVRPRVYLERESFSNQNEDSISRTTNASSILEENSLPAAAGDEESGSDSLLWKNQKKHFFVLSEAGKPIYTRHGNEEQLVTLFGVMQALVSFVEDGEDSMDMILAGDTKFVFLHKTPLILVAVSKLKDSVLQLQLQLEYIFNQISSVITRAHLEKIFEQRRNYDLRRLLAGSERLMDNLVNYMDTDFSVLLGAVKCLPMPSCDRDAVTQTIHQQCSKIKGLVFTVLIGNNQLISLVRVNKKHLLHPSDVHLIINLVNSSETFKTAEGWTPICLPHYDPRAFLYVHASYLSEDCQACLLFFTADRDSFFSLSDAKKNIVDRLRRHNNILESITLALHSTCPILSQVGCVDIRHFVYKSRLSAQYTNANNGPPYQHEQGQLYLMDLYRHVHGRMHSPSRPLKMMCHTAEKEILFGLVTPSYELYMVVEPMTTKAAIMNAANAILKWTKREEEIHFITTSGSW</sequence>